<dbReference type="InterPro" id="IPR007348">
    <property type="entry name" value="CopC_dom"/>
</dbReference>
<feature type="signal peptide" evidence="7">
    <location>
        <begin position="1"/>
        <end position="36"/>
    </location>
</feature>
<evidence type="ECO:0000256" key="7">
    <source>
        <dbReference type="SAM" id="SignalP"/>
    </source>
</evidence>
<dbReference type="EMBL" id="CP138359">
    <property type="protein sequence ID" value="WPF82271.1"/>
    <property type="molecule type" value="Genomic_DNA"/>
</dbReference>
<dbReference type="InterPro" id="IPR032694">
    <property type="entry name" value="CopC/D"/>
</dbReference>
<dbReference type="InterPro" id="IPR014756">
    <property type="entry name" value="Ig_E-set"/>
</dbReference>
<proteinExistence type="predicted"/>
<feature type="chain" id="PRO_5041938121" evidence="7">
    <location>
        <begin position="37"/>
        <end position="213"/>
    </location>
</feature>
<feature type="region of interest" description="Disordered" evidence="5">
    <location>
        <begin position="133"/>
        <end position="180"/>
    </location>
</feature>
<feature type="transmembrane region" description="Helical" evidence="6">
    <location>
        <begin position="184"/>
        <end position="203"/>
    </location>
</feature>
<dbReference type="Pfam" id="PF04234">
    <property type="entry name" value="CopC"/>
    <property type="match status" value="1"/>
</dbReference>
<keyword evidence="6" id="KW-1133">Transmembrane helix</keyword>
<dbReference type="GO" id="GO:0046688">
    <property type="term" value="P:response to copper ion"/>
    <property type="evidence" value="ECO:0007669"/>
    <property type="project" value="InterPro"/>
</dbReference>
<evidence type="ECO:0000256" key="2">
    <source>
        <dbReference type="ARBA" id="ARBA00022723"/>
    </source>
</evidence>
<keyword evidence="10" id="KW-1185">Reference proteome</keyword>
<dbReference type="GO" id="GO:0042597">
    <property type="term" value="C:periplasmic space"/>
    <property type="evidence" value="ECO:0007669"/>
    <property type="project" value="InterPro"/>
</dbReference>
<evidence type="ECO:0000313" key="9">
    <source>
        <dbReference type="EMBL" id="WPF82271.1"/>
    </source>
</evidence>
<dbReference type="AlphaFoldDB" id="A0AAF0Z7E8"/>
<keyword evidence="3 7" id="KW-0732">Signal</keyword>
<evidence type="ECO:0000259" key="8">
    <source>
        <dbReference type="Pfam" id="PF04234"/>
    </source>
</evidence>
<feature type="compositionally biased region" description="Low complexity" evidence="5">
    <location>
        <begin position="136"/>
        <end position="180"/>
    </location>
</feature>
<name>A0AAF0Z7E8_9MICO</name>
<evidence type="ECO:0000256" key="3">
    <source>
        <dbReference type="ARBA" id="ARBA00022729"/>
    </source>
</evidence>
<evidence type="ECO:0000256" key="6">
    <source>
        <dbReference type="SAM" id="Phobius"/>
    </source>
</evidence>
<gene>
    <name evidence="9" type="ORF">SANBI_003617</name>
</gene>
<dbReference type="GO" id="GO:0006825">
    <property type="term" value="P:copper ion transport"/>
    <property type="evidence" value="ECO:0007669"/>
    <property type="project" value="InterPro"/>
</dbReference>
<feature type="domain" description="CopC" evidence="8">
    <location>
        <begin position="37"/>
        <end position="129"/>
    </location>
</feature>
<dbReference type="InterPro" id="IPR014755">
    <property type="entry name" value="Cu-Rt/internalin_Ig-like"/>
</dbReference>
<evidence type="ECO:0000256" key="5">
    <source>
        <dbReference type="SAM" id="MobiDB-lite"/>
    </source>
</evidence>
<evidence type="ECO:0000256" key="1">
    <source>
        <dbReference type="ARBA" id="ARBA00004196"/>
    </source>
</evidence>
<keyword evidence="6" id="KW-0472">Membrane</keyword>
<evidence type="ECO:0000256" key="4">
    <source>
        <dbReference type="ARBA" id="ARBA00023008"/>
    </source>
</evidence>
<organism evidence="9 10">
    <name type="scientific">Sanguibacter biliveldensis</name>
    <dbReference type="NCBI Taxonomy" id="3030830"/>
    <lineage>
        <taxon>Bacteria</taxon>
        <taxon>Bacillati</taxon>
        <taxon>Actinomycetota</taxon>
        <taxon>Actinomycetes</taxon>
        <taxon>Micrococcales</taxon>
        <taxon>Sanguibacteraceae</taxon>
        <taxon>Sanguibacter</taxon>
    </lineage>
</organism>
<keyword evidence="2" id="KW-0479">Metal-binding</keyword>
<evidence type="ECO:0000313" key="10">
    <source>
        <dbReference type="Proteomes" id="UP001304340"/>
    </source>
</evidence>
<dbReference type="Proteomes" id="UP001304340">
    <property type="component" value="Chromosome"/>
</dbReference>
<dbReference type="KEGG" id="sbil:SANBI_003617"/>
<comment type="subcellular location">
    <subcellularLocation>
        <location evidence="1">Cell envelope</location>
    </subcellularLocation>
</comment>
<dbReference type="Gene3D" id="2.60.40.1220">
    <property type="match status" value="1"/>
</dbReference>
<sequence>MTTTPVRHRRSAAPRAILVGLVTAVALLLGASTASAHDTVIGTAPGDGETLTTAPTQVTVETSAVPQSIGSRMVITASDGTVLFDGEPTISDRVASVELPAVANDSYQVAWRLVSSDGHPIDGTFGFVVDDPAAVTPTEDPTSDAATPTADETTVAATTDAAPSEDSTTATAADTSDDGSSTSWIPVALIVVVIVGLVLLVLFRRRSALQDNS</sequence>
<keyword evidence="6" id="KW-0812">Transmembrane</keyword>
<dbReference type="GO" id="GO:0005507">
    <property type="term" value="F:copper ion binding"/>
    <property type="evidence" value="ECO:0007669"/>
    <property type="project" value="InterPro"/>
</dbReference>
<protein>
    <submittedName>
        <fullName evidence="9">Copper resistance protein CopC</fullName>
    </submittedName>
</protein>
<dbReference type="PANTHER" id="PTHR34820:SF4">
    <property type="entry name" value="INNER MEMBRANE PROTEIN YEBZ"/>
    <property type="match status" value="1"/>
</dbReference>
<keyword evidence="4" id="KW-0186">Copper</keyword>
<dbReference type="GO" id="GO:0030313">
    <property type="term" value="C:cell envelope"/>
    <property type="evidence" value="ECO:0007669"/>
    <property type="project" value="UniProtKB-SubCell"/>
</dbReference>
<dbReference type="SUPFAM" id="SSF81296">
    <property type="entry name" value="E set domains"/>
    <property type="match status" value="1"/>
</dbReference>
<reference evidence="10" key="1">
    <citation type="submission" date="2023-11" db="EMBL/GenBank/DDBJ databases">
        <authorList>
            <person name="Helweg L.P."/>
            <person name="Kiel A."/>
            <person name="Hitz F."/>
            <person name="Ruckert-Reed C."/>
            <person name="Busche T."/>
            <person name="Kaltschmidt B."/>
            <person name="Kaltschmidt C."/>
        </authorList>
    </citation>
    <scope>NUCLEOTIDE SEQUENCE [LARGE SCALE GENOMIC DNA]</scope>
    <source>
        <strain evidence="10">4.1</strain>
    </source>
</reference>
<dbReference type="PANTHER" id="PTHR34820">
    <property type="entry name" value="INNER MEMBRANE PROTEIN YEBZ"/>
    <property type="match status" value="1"/>
</dbReference>
<dbReference type="RefSeq" id="WP_319157533.1">
    <property type="nucleotide sequence ID" value="NZ_CP138359.1"/>
</dbReference>
<dbReference type="GO" id="GO:0005886">
    <property type="term" value="C:plasma membrane"/>
    <property type="evidence" value="ECO:0007669"/>
    <property type="project" value="TreeGrafter"/>
</dbReference>
<accession>A0AAF0Z7E8</accession>